<feature type="compositionally biased region" description="Basic and acidic residues" evidence="1">
    <location>
        <begin position="23"/>
        <end position="50"/>
    </location>
</feature>
<proteinExistence type="predicted"/>
<evidence type="ECO:0000313" key="3">
    <source>
        <dbReference type="Proteomes" id="UP000005239"/>
    </source>
</evidence>
<reference evidence="3" key="1">
    <citation type="journal article" date="2008" name="Nat. Genet.">
        <title>The Pristionchus pacificus genome provides a unique perspective on nematode lifestyle and parasitism.</title>
        <authorList>
            <person name="Dieterich C."/>
            <person name="Clifton S.W."/>
            <person name="Schuster L.N."/>
            <person name="Chinwalla A."/>
            <person name="Delehaunty K."/>
            <person name="Dinkelacker I."/>
            <person name="Fulton L."/>
            <person name="Fulton R."/>
            <person name="Godfrey J."/>
            <person name="Minx P."/>
            <person name="Mitreva M."/>
            <person name="Roeseler W."/>
            <person name="Tian H."/>
            <person name="Witte H."/>
            <person name="Yang S.P."/>
            <person name="Wilson R.K."/>
            <person name="Sommer R.J."/>
        </authorList>
    </citation>
    <scope>NUCLEOTIDE SEQUENCE [LARGE SCALE GENOMIC DNA]</scope>
    <source>
        <strain evidence="3">PS312</strain>
    </source>
</reference>
<accession>A0A8R1V3X9</accession>
<dbReference type="Proteomes" id="UP000005239">
    <property type="component" value="Unassembled WGS sequence"/>
</dbReference>
<evidence type="ECO:0000256" key="1">
    <source>
        <dbReference type="SAM" id="MobiDB-lite"/>
    </source>
</evidence>
<reference evidence="2" key="2">
    <citation type="submission" date="2022-06" db="UniProtKB">
        <authorList>
            <consortium name="EnsemblMetazoa"/>
        </authorList>
    </citation>
    <scope>IDENTIFICATION</scope>
    <source>
        <strain evidence="2">PS312</strain>
    </source>
</reference>
<feature type="region of interest" description="Disordered" evidence="1">
    <location>
        <begin position="1"/>
        <end position="59"/>
    </location>
</feature>
<accession>A0A2A6CUB1</accession>
<dbReference type="AlphaFoldDB" id="A0A2A6CUB1"/>
<gene>
    <name evidence="2" type="primary">WBGene00284594</name>
</gene>
<evidence type="ECO:0000313" key="2">
    <source>
        <dbReference type="EnsemblMetazoa" id="PPA46225.1"/>
    </source>
</evidence>
<sequence>MPKDNVQGHRSHRSKGGTGTGNERMEKRGYHGGDPRVAKREGLGKADRSIISDIGTVRL</sequence>
<keyword evidence="3" id="KW-1185">Reference proteome</keyword>
<dbReference type="EnsemblMetazoa" id="PPA46225.1">
    <property type="protein sequence ID" value="PPA46225.1"/>
    <property type="gene ID" value="WBGene00284594"/>
</dbReference>
<protein>
    <submittedName>
        <fullName evidence="2">Uncharacterized protein</fullName>
    </submittedName>
</protein>
<name>A0A2A6CUB1_PRIPA</name>
<organism evidence="2 3">
    <name type="scientific">Pristionchus pacificus</name>
    <name type="common">Parasitic nematode worm</name>
    <dbReference type="NCBI Taxonomy" id="54126"/>
    <lineage>
        <taxon>Eukaryota</taxon>
        <taxon>Metazoa</taxon>
        <taxon>Ecdysozoa</taxon>
        <taxon>Nematoda</taxon>
        <taxon>Chromadorea</taxon>
        <taxon>Rhabditida</taxon>
        <taxon>Rhabditina</taxon>
        <taxon>Diplogasteromorpha</taxon>
        <taxon>Diplogasteroidea</taxon>
        <taxon>Neodiplogasteridae</taxon>
        <taxon>Pristionchus</taxon>
    </lineage>
</organism>